<comment type="caution">
    <text evidence="3">The sequence shown here is derived from an EMBL/GenBank/DDBJ whole genome shotgun (WGS) entry which is preliminary data.</text>
</comment>
<dbReference type="Pfam" id="PF07833">
    <property type="entry name" value="Cu_amine_oxidN1"/>
    <property type="match status" value="1"/>
</dbReference>
<dbReference type="SUPFAM" id="SSF55383">
    <property type="entry name" value="Copper amine oxidase, domain N"/>
    <property type="match status" value="2"/>
</dbReference>
<name>A0A7X0RQM0_9BACL</name>
<evidence type="ECO:0000313" key="4">
    <source>
        <dbReference type="Proteomes" id="UP000547209"/>
    </source>
</evidence>
<proteinExistence type="predicted"/>
<feature type="signal peptide" evidence="1">
    <location>
        <begin position="1"/>
        <end position="25"/>
    </location>
</feature>
<dbReference type="Proteomes" id="UP000547209">
    <property type="component" value="Unassembled WGS sequence"/>
</dbReference>
<dbReference type="AlphaFoldDB" id="A0A7X0RQM0"/>
<reference evidence="3 4" key="1">
    <citation type="submission" date="2020-08" db="EMBL/GenBank/DDBJ databases">
        <title>Cohnella phylogeny.</title>
        <authorList>
            <person name="Dunlap C."/>
        </authorList>
    </citation>
    <scope>NUCLEOTIDE SEQUENCE [LARGE SCALE GENOMIC DNA]</scope>
    <source>
        <strain evidence="3 4">DSM 28246</strain>
    </source>
</reference>
<dbReference type="Gene3D" id="3.30.457.10">
    <property type="entry name" value="Copper amine oxidase-like, N-terminal domain"/>
    <property type="match status" value="1"/>
</dbReference>
<feature type="domain" description="Copper amine oxidase-like N-terminal" evidence="2">
    <location>
        <begin position="73"/>
        <end position="177"/>
    </location>
</feature>
<evidence type="ECO:0000256" key="1">
    <source>
        <dbReference type="SAM" id="SignalP"/>
    </source>
</evidence>
<dbReference type="InterPro" id="IPR012854">
    <property type="entry name" value="Cu_amine_oxidase-like_N"/>
</dbReference>
<keyword evidence="4" id="KW-1185">Reference proteome</keyword>
<gene>
    <name evidence="3" type="ORF">H7C19_13825</name>
</gene>
<keyword evidence="1" id="KW-0732">Signal</keyword>
<dbReference type="RefSeq" id="WP_185143232.1">
    <property type="nucleotide sequence ID" value="NZ_JACJVP010000023.1"/>
</dbReference>
<dbReference type="InterPro" id="IPR036582">
    <property type="entry name" value="Mao_N_sf"/>
</dbReference>
<evidence type="ECO:0000313" key="3">
    <source>
        <dbReference type="EMBL" id="MBB6671765.1"/>
    </source>
</evidence>
<sequence length="182" mass="20013">MKKKMYVSCLISVIFCLFMVSAASAERLFPDSFYESDCASHPDTKICKDFYRDTGKTPPTQPEYVTTDFKVFVDGTELQFDQKPVLLDDFTLVPLRKIFEALGATVNYELGVITASNGNVKVVCGIGQTTAKINDVETTISVAPQIVNNATMVPARFIAQSFGAVVEFDQKTKIINISTAKA</sequence>
<protein>
    <recommendedName>
        <fullName evidence="2">Copper amine oxidase-like N-terminal domain-containing protein</fullName>
    </recommendedName>
</protein>
<dbReference type="EMBL" id="JACJVP010000023">
    <property type="protein sequence ID" value="MBB6671765.1"/>
    <property type="molecule type" value="Genomic_DNA"/>
</dbReference>
<evidence type="ECO:0000259" key="2">
    <source>
        <dbReference type="Pfam" id="PF07833"/>
    </source>
</evidence>
<accession>A0A7X0RQM0</accession>
<feature type="chain" id="PRO_5030903743" description="Copper amine oxidase-like N-terminal domain-containing protein" evidence="1">
    <location>
        <begin position="26"/>
        <end position="182"/>
    </location>
</feature>
<organism evidence="3 4">
    <name type="scientific">Cohnella nanjingensis</name>
    <dbReference type="NCBI Taxonomy" id="1387779"/>
    <lineage>
        <taxon>Bacteria</taxon>
        <taxon>Bacillati</taxon>
        <taxon>Bacillota</taxon>
        <taxon>Bacilli</taxon>
        <taxon>Bacillales</taxon>
        <taxon>Paenibacillaceae</taxon>
        <taxon>Cohnella</taxon>
    </lineage>
</organism>